<feature type="compositionally biased region" description="Low complexity" evidence="1">
    <location>
        <begin position="487"/>
        <end position="498"/>
    </location>
</feature>
<dbReference type="OMA" id="PERHISH"/>
<protein>
    <submittedName>
        <fullName evidence="3">Uncharacterized protein</fullName>
    </submittedName>
</protein>
<dbReference type="AlphaFoldDB" id="A0A194SB73"/>
<keyword evidence="2" id="KW-1133">Transmembrane helix</keyword>
<keyword evidence="2" id="KW-0472">Membrane</keyword>
<dbReference type="RefSeq" id="XP_018273906.1">
    <property type="nucleotide sequence ID" value="XM_018413965.1"/>
</dbReference>
<dbReference type="GeneID" id="28974413"/>
<feature type="compositionally biased region" description="Basic and acidic residues" evidence="1">
    <location>
        <begin position="261"/>
        <end position="276"/>
    </location>
</feature>
<proteinExistence type="predicted"/>
<reference evidence="3 4" key="1">
    <citation type="journal article" date="2015" name="Front. Microbiol.">
        <title>Genome sequence of the plant growth promoting endophytic yeast Rhodotorula graminis WP1.</title>
        <authorList>
            <person name="Firrincieli A."/>
            <person name="Otillar R."/>
            <person name="Salamov A."/>
            <person name="Schmutz J."/>
            <person name="Khan Z."/>
            <person name="Redman R.S."/>
            <person name="Fleck N.D."/>
            <person name="Lindquist E."/>
            <person name="Grigoriev I.V."/>
            <person name="Doty S.L."/>
        </authorList>
    </citation>
    <scope>NUCLEOTIDE SEQUENCE [LARGE SCALE GENOMIC DNA]</scope>
    <source>
        <strain evidence="3 4">WP1</strain>
    </source>
</reference>
<evidence type="ECO:0000313" key="3">
    <source>
        <dbReference type="EMBL" id="KPV77857.1"/>
    </source>
</evidence>
<name>A0A194SB73_RHOGW</name>
<evidence type="ECO:0000256" key="2">
    <source>
        <dbReference type="SAM" id="Phobius"/>
    </source>
</evidence>
<feature type="region of interest" description="Disordered" evidence="1">
    <location>
        <begin position="115"/>
        <end position="213"/>
    </location>
</feature>
<keyword evidence="4" id="KW-1185">Reference proteome</keyword>
<evidence type="ECO:0000313" key="4">
    <source>
        <dbReference type="Proteomes" id="UP000053890"/>
    </source>
</evidence>
<feature type="region of interest" description="Disordered" evidence="1">
    <location>
        <begin position="369"/>
        <end position="389"/>
    </location>
</feature>
<feature type="region of interest" description="Disordered" evidence="1">
    <location>
        <begin position="225"/>
        <end position="311"/>
    </location>
</feature>
<feature type="compositionally biased region" description="Polar residues" evidence="1">
    <location>
        <begin position="227"/>
        <end position="237"/>
    </location>
</feature>
<feature type="region of interest" description="Disordered" evidence="1">
    <location>
        <begin position="453"/>
        <end position="516"/>
    </location>
</feature>
<dbReference type="Proteomes" id="UP000053890">
    <property type="component" value="Unassembled WGS sequence"/>
</dbReference>
<sequence length="577" mass="60916">MVSTGLALAACIVPPACVFVVVVWTTIIYWRLKRLARPHKSTAAPPAPLASPLETVELHPALVLPQPRFPPDTHPPFCTTSTAAILRTDLFASLPSPRPPPPPEPRFSIRTTFARDGSRVLARPAPSVAGQGEGRQTGDGNGEASARPARTRRDRGQFGIGSGDDDERWELVQGGHRAPLDGDDDRAGPVVNVDGEATVTPRRRAGLTRRSSTWSARDLEGVFLGPSATSRSPTSHLNLPHAHAASLSPSRGGPRPLPPGARHESSTRTSGDERGTSETSGEAGLTPMSSQESGGPLLGRQGGSDRRHEWAERNWGGQVEYVSTHAPTSSTRGNGVEALPTTAHAHSPSDLSILSLNSFFFGTTSAPLPPGSASGSSAGHGQRRQSTWSTSTYEAVFTDLPTRSRPVRASIAFQSRHAPPAPPPIDVRSLPERHISHAVALTDAPPALTHAATSPAAFEPYSKRPVGATTRSSTLPPRSTDPHEHPSSPGNAPPSSHHPSPPLPPPSHDWLPSAHLSRLDARRERSAILAARRPVSWLGRQGSNGSLPESVPAFGNLEIVNPDIDALNAPAAPGSAR</sequence>
<gene>
    <name evidence="3" type="ORF">RHOBADRAFT_41856</name>
</gene>
<feature type="compositionally biased region" description="Low complexity" evidence="1">
    <location>
        <begin position="245"/>
        <end position="254"/>
    </location>
</feature>
<keyword evidence="2" id="KW-0812">Transmembrane</keyword>
<dbReference type="EMBL" id="KQ474074">
    <property type="protein sequence ID" value="KPV77857.1"/>
    <property type="molecule type" value="Genomic_DNA"/>
</dbReference>
<dbReference type="OrthoDB" id="10630392at2759"/>
<feature type="transmembrane region" description="Helical" evidence="2">
    <location>
        <begin position="6"/>
        <end position="30"/>
    </location>
</feature>
<feature type="region of interest" description="Disordered" evidence="1">
    <location>
        <begin position="325"/>
        <end position="348"/>
    </location>
</feature>
<accession>A0A194SB73</accession>
<evidence type="ECO:0000256" key="1">
    <source>
        <dbReference type="SAM" id="MobiDB-lite"/>
    </source>
</evidence>
<feature type="compositionally biased region" description="Gly residues" evidence="1">
    <location>
        <begin position="131"/>
        <end position="141"/>
    </location>
</feature>
<feature type="compositionally biased region" description="Low complexity" evidence="1">
    <location>
        <begin position="469"/>
        <end position="478"/>
    </location>
</feature>
<organism evidence="3 4">
    <name type="scientific">Rhodotorula graminis (strain WP1)</name>
    <dbReference type="NCBI Taxonomy" id="578459"/>
    <lineage>
        <taxon>Eukaryota</taxon>
        <taxon>Fungi</taxon>
        <taxon>Dikarya</taxon>
        <taxon>Basidiomycota</taxon>
        <taxon>Pucciniomycotina</taxon>
        <taxon>Microbotryomycetes</taxon>
        <taxon>Sporidiobolales</taxon>
        <taxon>Sporidiobolaceae</taxon>
        <taxon>Rhodotorula</taxon>
    </lineage>
</organism>